<protein>
    <recommendedName>
        <fullName evidence="3">4-hydroxy-tetrahydrodipicolinate synthase</fullName>
    </recommendedName>
</protein>
<dbReference type="EMBL" id="JAJUOL010001457">
    <property type="protein sequence ID" value="MCH3853968.1"/>
    <property type="molecule type" value="Genomic_DNA"/>
</dbReference>
<feature type="non-terminal residue" evidence="1">
    <location>
        <position position="22"/>
    </location>
</feature>
<evidence type="ECO:0000313" key="1">
    <source>
        <dbReference type="EMBL" id="MCH3853968.1"/>
    </source>
</evidence>
<dbReference type="Proteomes" id="UP001199644">
    <property type="component" value="Unassembled WGS sequence"/>
</dbReference>
<dbReference type="AlphaFoldDB" id="A0AAW5EF67"/>
<accession>A0AAW5EF67</accession>
<reference evidence="1" key="1">
    <citation type="submission" date="2021-12" db="EMBL/GenBank/DDBJ databases">
        <title>Prevalence of phenicol resistance gene fexA in Campylobacter isolated from poultry supply chain.</title>
        <authorList>
            <person name="Tang B."/>
            <person name="Zheng X."/>
            <person name="Lin J."/>
            <person name="Lin R."/>
            <person name="Yang H."/>
            <person name="Shen Z."/>
            <person name="Xia F."/>
        </authorList>
    </citation>
    <scope>NUCLEOTIDE SEQUENCE</scope>
    <source>
        <strain evidence="1">CJHN2011004</strain>
    </source>
</reference>
<proteinExistence type="predicted"/>
<dbReference type="RefSeq" id="WP_240382240.1">
    <property type="nucleotide sequence ID" value="NZ_JAJUOL010001457.1"/>
</dbReference>
<comment type="caution">
    <text evidence="1">The sequence shown here is derived from an EMBL/GenBank/DDBJ whole genome shotgun (WGS) entry which is preliminary data.</text>
</comment>
<organism evidence="1 2">
    <name type="scientific">Campylobacter jejuni</name>
    <dbReference type="NCBI Taxonomy" id="197"/>
    <lineage>
        <taxon>Bacteria</taxon>
        <taxon>Pseudomonadati</taxon>
        <taxon>Campylobacterota</taxon>
        <taxon>Epsilonproteobacteria</taxon>
        <taxon>Campylobacterales</taxon>
        <taxon>Campylobacteraceae</taxon>
        <taxon>Campylobacter</taxon>
    </lineage>
</organism>
<evidence type="ECO:0008006" key="3">
    <source>
        <dbReference type="Google" id="ProtNLM"/>
    </source>
</evidence>
<gene>
    <name evidence="1" type="ORF">LZC39_17950</name>
</gene>
<evidence type="ECO:0000313" key="2">
    <source>
        <dbReference type="Proteomes" id="UP001199644"/>
    </source>
</evidence>
<name>A0AAW5EF67_CAMJU</name>
<sequence>MDKNIIIGAMTALITPFKNGKL</sequence>